<dbReference type="PANTHER" id="PTHR23531">
    <property type="entry name" value="QUINOLENE RESISTANCE PROTEIN NORA"/>
    <property type="match status" value="1"/>
</dbReference>
<feature type="transmembrane region" description="Helical" evidence="5">
    <location>
        <begin position="183"/>
        <end position="202"/>
    </location>
</feature>
<dbReference type="InterPro" id="IPR011701">
    <property type="entry name" value="MFS"/>
</dbReference>
<feature type="transmembrane region" description="Helical" evidence="5">
    <location>
        <begin position="310"/>
        <end position="332"/>
    </location>
</feature>
<feature type="transmembrane region" description="Helical" evidence="5">
    <location>
        <begin position="284"/>
        <end position="304"/>
    </location>
</feature>
<dbReference type="PANTHER" id="PTHR23531:SF1">
    <property type="entry name" value="QUINOLENE RESISTANCE PROTEIN NORA"/>
    <property type="match status" value="1"/>
</dbReference>
<feature type="transmembrane region" description="Helical" evidence="5">
    <location>
        <begin position="222"/>
        <end position="247"/>
    </location>
</feature>
<dbReference type="STRING" id="994479.GCA_000194155_00135"/>
<evidence type="ECO:0000259" key="6">
    <source>
        <dbReference type="PROSITE" id="PS50850"/>
    </source>
</evidence>
<feature type="transmembrane region" description="Helical" evidence="5">
    <location>
        <begin position="369"/>
        <end position="388"/>
    </location>
</feature>
<dbReference type="Proteomes" id="UP000233786">
    <property type="component" value="Unassembled WGS sequence"/>
</dbReference>
<evidence type="ECO:0000256" key="5">
    <source>
        <dbReference type="SAM" id="Phobius"/>
    </source>
</evidence>
<evidence type="ECO:0000256" key="1">
    <source>
        <dbReference type="ARBA" id="ARBA00004651"/>
    </source>
</evidence>
<proteinExistence type="predicted"/>
<evidence type="ECO:0000256" key="4">
    <source>
        <dbReference type="ARBA" id="ARBA00023136"/>
    </source>
</evidence>
<evidence type="ECO:0000313" key="7">
    <source>
        <dbReference type="EMBL" id="PKW19819.1"/>
    </source>
</evidence>
<accession>A0A2N3YA82</accession>
<feature type="transmembrane region" description="Helical" evidence="5">
    <location>
        <begin position="65"/>
        <end position="89"/>
    </location>
</feature>
<comment type="subcellular location">
    <subcellularLocation>
        <location evidence="1">Cell membrane</location>
        <topology evidence="1">Multi-pass membrane protein</topology>
    </subcellularLocation>
</comment>
<dbReference type="RefSeq" id="WP_101377113.1">
    <property type="nucleotide sequence ID" value="NZ_CP061007.1"/>
</dbReference>
<sequence>MDKSCPHAYQELVRVSEEPRVKDTTALQHRSFRLLLVATVGGFAGYVLLLPVVPLWAVTGGAGEIAAGATNAVFMLVTVLTQLGMPWLLKRIDHRIAFASGTMLIGLPTPLYALSSDLWLLLGVSGLRGVGFGLLTVTGAALVAELVPAAQHGRAAGLYGLSVGLPNVLFLPAGVWLTQQIGFGPLFWIAGALPVAATAAVLGMSRVRAKPAQRSGASAFPLALLPSWIVMTAAAVAAGGLTAFLPLAVAGPVAPAALMVFGASTMLGRWAAGQLGDRLGQRRVLVPAVLMAGLGTGLLAVAAWGAAPLALLGAAAFGAGFGAVQNITLVVMFERTESGAASTAWNIAYDAGQGLGAIGFGALVTLSGYPTTFAVAAILITICLPLATRSRRRS</sequence>
<feature type="transmembrane region" description="Helical" evidence="5">
    <location>
        <begin position="119"/>
        <end position="144"/>
    </location>
</feature>
<dbReference type="GO" id="GO:0005886">
    <property type="term" value="C:plasma membrane"/>
    <property type="evidence" value="ECO:0007669"/>
    <property type="project" value="UniProtKB-SubCell"/>
</dbReference>
<dbReference type="InterPro" id="IPR036259">
    <property type="entry name" value="MFS_trans_sf"/>
</dbReference>
<evidence type="ECO:0000256" key="3">
    <source>
        <dbReference type="ARBA" id="ARBA00022989"/>
    </source>
</evidence>
<keyword evidence="4 5" id="KW-0472">Membrane</keyword>
<dbReference type="Pfam" id="PF07690">
    <property type="entry name" value="MFS_1"/>
    <property type="match status" value="1"/>
</dbReference>
<dbReference type="PROSITE" id="PS50850">
    <property type="entry name" value="MFS"/>
    <property type="match status" value="1"/>
</dbReference>
<protein>
    <submittedName>
        <fullName evidence="7">MFS family arabinose efflux permease</fullName>
    </submittedName>
</protein>
<keyword evidence="3 5" id="KW-1133">Transmembrane helix</keyword>
<organism evidence="7 8">
    <name type="scientific">Saccharopolyspora spinosa</name>
    <dbReference type="NCBI Taxonomy" id="60894"/>
    <lineage>
        <taxon>Bacteria</taxon>
        <taxon>Bacillati</taxon>
        <taxon>Actinomycetota</taxon>
        <taxon>Actinomycetes</taxon>
        <taxon>Pseudonocardiales</taxon>
        <taxon>Pseudonocardiaceae</taxon>
        <taxon>Saccharopolyspora</taxon>
    </lineage>
</organism>
<feature type="transmembrane region" description="Helical" evidence="5">
    <location>
        <begin position="344"/>
        <end position="363"/>
    </location>
</feature>
<feature type="transmembrane region" description="Helical" evidence="5">
    <location>
        <begin position="96"/>
        <end position="113"/>
    </location>
</feature>
<feature type="transmembrane region" description="Helical" evidence="5">
    <location>
        <begin position="34"/>
        <end position="59"/>
    </location>
</feature>
<name>A0A2N3YA82_SACSN</name>
<gene>
    <name evidence="7" type="ORF">A8926_8015</name>
</gene>
<dbReference type="InterPro" id="IPR020846">
    <property type="entry name" value="MFS_dom"/>
</dbReference>
<reference evidence="7" key="1">
    <citation type="submission" date="2017-12" db="EMBL/GenBank/DDBJ databases">
        <title>Sequencing the genomes of 1000 Actinobacteria strains.</title>
        <authorList>
            <person name="Klenk H.-P."/>
        </authorList>
    </citation>
    <scope>NUCLEOTIDE SEQUENCE [LARGE SCALE GENOMIC DNA]</scope>
    <source>
        <strain evidence="7">DSM 44228</strain>
    </source>
</reference>
<dbReference type="OrthoDB" id="5189108at2"/>
<dbReference type="GO" id="GO:0022857">
    <property type="term" value="F:transmembrane transporter activity"/>
    <property type="evidence" value="ECO:0007669"/>
    <property type="project" value="InterPro"/>
</dbReference>
<keyword evidence="2 5" id="KW-0812">Transmembrane</keyword>
<keyword evidence="8" id="KW-1185">Reference proteome</keyword>
<dbReference type="AlphaFoldDB" id="A0A2N3YA82"/>
<dbReference type="EMBL" id="PJNB01000001">
    <property type="protein sequence ID" value="PKW19819.1"/>
    <property type="molecule type" value="Genomic_DNA"/>
</dbReference>
<feature type="transmembrane region" description="Helical" evidence="5">
    <location>
        <begin position="156"/>
        <end position="177"/>
    </location>
</feature>
<evidence type="ECO:0000313" key="8">
    <source>
        <dbReference type="Proteomes" id="UP000233786"/>
    </source>
</evidence>
<dbReference type="SUPFAM" id="SSF103473">
    <property type="entry name" value="MFS general substrate transporter"/>
    <property type="match status" value="1"/>
</dbReference>
<comment type="caution">
    <text evidence="7">The sequence shown here is derived from an EMBL/GenBank/DDBJ whole genome shotgun (WGS) entry which is preliminary data.</text>
</comment>
<feature type="domain" description="Major facilitator superfamily (MFS) profile" evidence="6">
    <location>
        <begin position="30"/>
        <end position="394"/>
    </location>
</feature>
<dbReference type="InterPro" id="IPR052714">
    <property type="entry name" value="MFS_Exporter"/>
</dbReference>
<dbReference type="Gene3D" id="1.20.1250.20">
    <property type="entry name" value="MFS general substrate transporter like domains"/>
    <property type="match status" value="2"/>
</dbReference>
<feature type="transmembrane region" description="Helical" evidence="5">
    <location>
        <begin position="253"/>
        <end position="272"/>
    </location>
</feature>
<evidence type="ECO:0000256" key="2">
    <source>
        <dbReference type="ARBA" id="ARBA00022692"/>
    </source>
</evidence>